<sequence length="492" mass="54285">MEDHNSKQPLLTQAAGHENDDSVRSDSLQRLSNPCCLSSFVADDDDIGPIKNLTSFMIMFKAESGKLWYLAGPAIFTSLTQYMLGAFTQTLAGHVSTLDLAAFSIENSVIAGLSLAFVDHPSRHCFPSHLPLHFRVPIFIAYRADRGHIPSRGEVRSVDDPTAFCVRRQLPDSQVLQAQSKIMAMAWISAVALLLHMVLSWLLMLRLGWGMAAGAAVLDISWWFIVIGQLWYVVSGACGRAWPGFTFHAFSNIWGFVRLSIESAIMTCLEIWYFMALILFAGYLKDAEVAVAALSICANILGWTTTISFGFNAAISVRVSNELGASRPRTARFSIVVMVIYSFLVGLFISTILLIFRAQYPSLFSNSGEVKQVVYELTPLLAFCIVVNSIQPGLSGVAIGAGWQEGEPPVFRPREGRARRRGEHQKPRFQVRRLEGTRDAPSSGEYQEHQAIQGEQTHSGYNPSAEIGVPTSCATVAMFQDTSFSEIDHSIF</sequence>
<feature type="transmembrane region" description="Helical" evidence="2">
    <location>
        <begin position="263"/>
        <end position="284"/>
    </location>
</feature>
<feature type="region of interest" description="Disordered" evidence="3">
    <location>
        <begin position="408"/>
        <end position="461"/>
    </location>
</feature>
<keyword evidence="2" id="KW-1133">Transmembrane helix</keyword>
<dbReference type="Pfam" id="PF01554">
    <property type="entry name" value="MatE"/>
    <property type="match status" value="1"/>
</dbReference>
<dbReference type="GO" id="GO:0042910">
    <property type="term" value="F:xenobiotic transmembrane transporter activity"/>
    <property type="evidence" value="ECO:0007669"/>
    <property type="project" value="InterPro"/>
</dbReference>
<dbReference type="InterPro" id="IPR002528">
    <property type="entry name" value="MATE_fam"/>
</dbReference>
<feature type="compositionally biased region" description="Basic residues" evidence="3">
    <location>
        <begin position="417"/>
        <end position="431"/>
    </location>
</feature>
<feature type="region of interest" description="Disordered" evidence="3">
    <location>
        <begin position="1"/>
        <end position="26"/>
    </location>
</feature>
<feature type="transmembrane region" description="Helical" evidence="2">
    <location>
        <begin position="291"/>
        <end position="315"/>
    </location>
</feature>
<keyword evidence="2" id="KW-0472">Membrane</keyword>
<evidence type="ECO:0000256" key="2">
    <source>
        <dbReference type="RuleBase" id="RU004914"/>
    </source>
</evidence>
<comment type="similarity">
    <text evidence="1 2">Belongs to the multi antimicrobial extrusion (MATE) (TC 2.A.66.1) family.</text>
</comment>
<accession>A0A9N7MS07</accession>
<reference evidence="4" key="1">
    <citation type="submission" date="2019-12" db="EMBL/GenBank/DDBJ databases">
        <authorList>
            <person name="Scholes J."/>
        </authorList>
    </citation>
    <scope>NUCLEOTIDE SEQUENCE</scope>
</reference>
<organism evidence="4 5">
    <name type="scientific">Striga hermonthica</name>
    <name type="common">Purple witchweed</name>
    <name type="synonym">Buchnera hermonthica</name>
    <dbReference type="NCBI Taxonomy" id="68872"/>
    <lineage>
        <taxon>Eukaryota</taxon>
        <taxon>Viridiplantae</taxon>
        <taxon>Streptophyta</taxon>
        <taxon>Embryophyta</taxon>
        <taxon>Tracheophyta</taxon>
        <taxon>Spermatophyta</taxon>
        <taxon>Magnoliopsida</taxon>
        <taxon>eudicotyledons</taxon>
        <taxon>Gunneridae</taxon>
        <taxon>Pentapetalae</taxon>
        <taxon>asterids</taxon>
        <taxon>lamiids</taxon>
        <taxon>Lamiales</taxon>
        <taxon>Orobanchaceae</taxon>
        <taxon>Buchnereae</taxon>
        <taxon>Striga</taxon>
    </lineage>
</organism>
<comment type="caution">
    <text evidence="2">Lacks conserved residue(s) required for the propagation of feature annotation.</text>
</comment>
<protein>
    <recommendedName>
        <fullName evidence="2">Protein DETOXIFICATION</fullName>
    </recommendedName>
    <alternativeName>
        <fullName evidence="2">Multidrug and toxic compound extrusion protein</fullName>
    </alternativeName>
</protein>
<evidence type="ECO:0000256" key="3">
    <source>
        <dbReference type="SAM" id="MobiDB-lite"/>
    </source>
</evidence>
<dbReference type="EMBL" id="CACSLK010011313">
    <property type="protein sequence ID" value="CAA0813452.1"/>
    <property type="molecule type" value="Genomic_DNA"/>
</dbReference>
<comment type="caution">
    <text evidence="4">The sequence shown here is derived from an EMBL/GenBank/DDBJ whole genome shotgun (WGS) entry which is preliminary data.</text>
</comment>
<proteinExistence type="inferred from homology"/>
<feature type="transmembrane region" description="Helical" evidence="2">
    <location>
        <begin position="335"/>
        <end position="356"/>
    </location>
</feature>
<dbReference type="AlphaFoldDB" id="A0A9N7MS07"/>
<dbReference type="Proteomes" id="UP001153555">
    <property type="component" value="Unassembled WGS sequence"/>
</dbReference>
<name>A0A9N7MS07_STRHE</name>
<keyword evidence="5" id="KW-1185">Reference proteome</keyword>
<gene>
    <name evidence="4" type="ORF">SHERM_14011</name>
</gene>
<evidence type="ECO:0000313" key="4">
    <source>
        <dbReference type="EMBL" id="CAA0813452.1"/>
    </source>
</evidence>
<keyword evidence="2" id="KW-0812">Transmembrane</keyword>
<feature type="transmembrane region" description="Helical" evidence="2">
    <location>
        <begin position="182"/>
        <end position="203"/>
    </location>
</feature>
<dbReference type="PANTHER" id="PTHR11206">
    <property type="entry name" value="MULTIDRUG RESISTANCE PROTEIN"/>
    <property type="match status" value="1"/>
</dbReference>
<dbReference type="GO" id="GO:0016020">
    <property type="term" value="C:membrane"/>
    <property type="evidence" value="ECO:0007669"/>
    <property type="project" value="InterPro"/>
</dbReference>
<dbReference type="OrthoDB" id="2126698at2759"/>
<evidence type="ECO:0000256" key="1">
    <source>
        <dbReference type="ARBA" id="ARBA00010199"/>
    </source>
</evidence>
<evidence type="ECO:0000313" key="5">
    <source>
        <dbReference type="Proteomes" id="UP001153555"/>
    </source>
</evidence>
<feature type="transmembrane region" description="Helical" evidence="2">
    <location>
        <begin position="209"/>
        <end position="234"/>
    </location>
</feature>
<dbReference type="GO" id="GO:0015297">
    <property type="term" value="F:antiporter activity"/>
    <property type="evidence" value="ECO:0007669"/>
    <property type="project" value="InterPro"/>
</dbReference>